<evidence type="ECO:0000313" key="3">
    <source>
        <dbReference type="Proteomes" id="UP000030661"/>
    </source>
</evidence>
<gene>
    <name evidence="2" type="ORF">U27_05602</name>
</gene>
<protein>
    <submittedName>
        <fullName evidence="2">Methyltransferase type 11</fullName>
    </submittedName>
</protein>
<organism evidence="2">
    <name type="scientific">Vecturithrix granuli</name>
    <dbReference type="NCBI Taxonomy" id="1499967"/>
    <lineage>
        <taxon>Bacteria</taxon>
        <taxon>Candidatus Moduliflexota</taxon>
        <taxon>Candidatus Vecturitrichia</taxon>
        <taxon>Candidatus Vecturitrichales</taxon>
        <taxon>Candidatus Vecturitrichaceae</taxon>
        <taxon>Candidatus Vecturithrix</taxon>
    </lineage>
</organism>
<keyword evidence="2" id="KW-0808">Transferase</keyword>
<accession>A0A081C223</accession>
<dbReference type="EMBL" id="DF820468">
    <property type="protein sequence ID" value="GAK58628.1"/>
    <property type="molecule type" value="Genomic_DNA"/>
</dbReference>
<dbReference type="AlphaFoldDB" id="A0A081C223"/>
<dbReference type="GO" id="GO:0007165">
    <property type="term" value="P:signal transduction"/>
    <property type="evidence" value="ECO:0007669"/>
    <property type="project" value="InterPro"/>
</dbReference>
<dbReference type="Gene3D" id="3.40.50.10140">
    <property type="entry name" value="Toll/interleukin-1 receptor homology (TIR) domain"/>
    <property type="match status" value="1"/>
</dbReference>
<feature type="domain" description="TIR" evidence="1">
    <location>
        <begin position="12"/>
        <end position="134"/>
    </location>
</feature>
<sequence>MSKKWAAMSDQVTYDVFLSHNSVDKPAVELLARRLSEECGLQPFLDKWHLIPGEPWQEALERALDASRTCAVFLGKAGLGPWENEEMRAALDIRTSQPDFRVILVLLPDAPPSRTRTVAALSQTPYLGGFPIRP</sequence>
<reference evidence="2" key="1">
    <citation type="journal article" date="2015" name="PeerJ">
        <title>First genomic representation of candidate bacterial phylum KSB3 points to enhanced environmental sensing as a trigger of wastewater bulking.</title>
        <authorList>
            <person name="Sekiguchi Y."/>
            <person name="Ohashi A."/>
            <person name="Parks D.H."/>
            <person name="Yamauchi T."/>
            <person name="Tyson G.W."/>
            <person name="Hugenholtz P."/>
        </authorList>
    </citation>
    <scope>NUCLEOTIDE SEQUENCE [LARGE SCALE GENOMIC DNA]</scope>
</reference>
<dbReference type="InterPro" id="IPR000157">
    <property type="entry name" value="TIR_dom"/>
</dbReference>
<dbReference type="SUPFAM" id="SSF52200">
    <property type="entry name" value="Toll/Interleukin receptor TIR domain"/>
    <property type="match status" value="1"/>
</dbReference>
<evidence type="ECO:0000259" key="1">
    <source>
        <dbReference type="PROSITE" id="PS50104"/>
    </source>
</evidence>
<dbReference type="HOGENOM" id="CLU_1892053_0_0_0"/>
<dbReference type="eggNOG" id="COG1674">
    <property type="taxonomic scope" value="Bacteria"/>
</dbReference>
<proteinExistence type="predicted"/>
<dbReference type="STRING" id="1499967.U27_05602"/>
<name>A0A081C223_VECG1</name>
<dbReference type="InterPro" id="IPR035897">
    <property type="entry name" value="Toll_tir_struct_dom_sf"/>
</dbReference>
<dbReference type="PROSITE" id="PS50104">
    <property type="entry name" value="TIR"/>
    <property type="match status" value="1"/>
</dbReference>
<dbReference type="Proteomes" id="UP000030661">
    <property type="component" value="Unassembled WGS sequence"/>
</dbReference>
<keyword evidence="3" id="KW-1185">Reference proteome</keyword>
<evidence type="ECO:0000313" key="2">
    <source>
        <dbReference type="EMBL" id="GAK58628.1"/>
    </source>
</evidence>
<dbReference type="Pfam" id="PF13676">
    <property type="entry name" value="TIR_2"/>
    <property type="match status" value="1"/>
</dbReference>
<dbReference type="GO" id="GO:0032259">
    <property type="term" value="P:methylation"/>
    <property type="evidence" value="ECO:0007669"/>
    <property type="project" value="UniProtKB-KW"/>
</dbReference>
<keyword evidence="2" id="KW-0489">Methyltransferase</keyword>
<dbReference type="GO" id="GO:0008168">
    <property type="term" value="F:methyltransferase activity"/>
    <property type="evidence" value="ECO:0007669"/>
    <property type="project" value="UniProtKB-KW"/>
</dbReference>